<dbReference type="SUPFAM" id="SSF47413">
    <property type="entry name" value="lambda repressor-like DNA-binding domains"/>
    <property type="match status" value="1"/>
</dbReference>
<evidence type="ECO:0000313" key="2">
    <source>
        <dbReference type="EMBL" id="KGM53407.1"/>
    </source>
</evidence>
<dbReference type="OrthoDB" id="5957901at2"/>
<evidence type="ECO:0000313" key="3">
    <source>
        <dbReference type="Proteomes" id="UP000029989"/>
    </source>
</evidence>
<dbReference type="PROSITE" id="PS50943">
    <property type="entry name" value="HTH_CROC1"/>
    <property type="match status" value="1"/>
</dbReference>
<dbReference type="GO" id="GO:0003677">
    <property type="term" value="F:DNA binding"/>
    <property type="evidence" value="ECO:0007669"/>
    <property type="project" value="InterPro"/>
</dbReference>
<accession>A0A0A0EWB0</accession>
<gene>
    <name evidence="2" type="ORF">N799_07435</name>
</gene>
<comment type="caution">
    <text evidence="2">The sequence shown here is derived from an EMBL/GenBank/DDBJ whole genome shotgun (WGS) entry which is preliminary data.</text>
</comment>
<name>A0A0A0EWB0_9GAMM</name>
<dbReference type="CDD" id="cd00093">
    <property type="entry name" value="HTH_XRE"/>
    <property type="match status" value="1"/>
</dbReference>
<feature type="domain" description="HTH cro/C1-type" evidence="1">
    <location>
        <begin position="15"/>
        <end position="69"/>
    </location>
</feature>
<dbReference type="Pfam" id="PF01381">
    <property type="entry name" value="HTH_3"/>
    <property type="match status" value="1"/>
</dbReference>
<keyword evidence="3" id="KW-1185">Reference proteome</keyword>
<dbReference type="Proteomes" id="UP000029989">
    <property type="component" value="Unassembled WGS sequence"/>
</dbReference>
<dbReference type="RefSeq" id="WP_036213512.1">
    <property type="nucleotide sequence ID" value="NZ_AVPT01000043.1"/>
</dbReference>
<dbReference type="Gene3D" id="1.10.260.40">
    <property type="entry name" value="lambda repressor-like DNA-binding domains"/>
    <property type="match status" value="1"/>
</dbReference>
<dbReference type="EMBL" id="AVPT01000043">
    <property type="protein sequence ID" value="KGM53407.1"/>
    <property type="molecule type" value="Genomic_DNA"/>
</dbReference>
<dbReference type="STRING" id="913325.N799_07435"/>
<dbReference type="SMART" id="SM00530">
    <property type="entry name" value="HTH_XRE"/>
    <property type="match status" value="1"/>
</dbReference>
<evidence type="ECO:0000259" key="1">
    <source>
        <dbReference type="PROSITE" id="PS50943"/>
    </source>
</evidence>
<dbReference type="eggNOG" id="COG1476">
    <property type="taxonomic scope" value="Bacteria"/>
</dbReference>
<organism evidence="2 3">
    <name type="scientific">Lysobacter arseniciresistens ZS79</name>
    <dbReference type="NCBI Taxonomy" id="913325"/>
    <lineage>
        <taxon>Bacteria</taxon>
        <taxon>Pseudomonadati</taxon>
        <taxon>Pseudomonadota</taxon>
        <taxon>Gammaproteobacteria</taxon>
        <taxon>Lysobacterales</taxon>
        <taxon>Lysobacteraceae</taxon>
        <taxon>Novilysobacter</taxon>
    </lineage>
</organism>
<dbReference type="InterPro" id="IPR001387">
    <property type="entry name" value="Cro/C1-type_HTH"/>
</dbReference>
<sequence length="82" mass="9090">MQTPIRIPAQLGAILRSARQQQGLTLADVGKRLGVSTQAVSKLELNIERASFERVHRLCLALELELVLQPRPVSDASSPMEW</sequence>
<protein>
    <recommendedName>
        <fullName evidence="1">HTH cro/C1-type domain-containing protein</fullName>
    </recommendedName>
</protein>
<proteinExistence type="predicted"/>
<dbReference type="AlphaFoldDB" id="A0A0A0EWB0"/>
<reference evidence="2 3" key="1">
    <citation type="journal article" date="2015" name="Stand. Genomic Sci.">
        <title>Genomic information of the arsenic-resistant bacterium Lysobacter arseniciresistens type strain ZS79(T) and comparison of Lysobacter draft genomes.</title>
        <authorList>
            <person name="Liu L."/>
            <person name="Zhang S."/>
            <person name="Luo M."/>
            <person name="Wang G."/>
        </authorList>
    </citation>
    <scope>NUCLEOTIDE SEQUENCE [LARGE SCALE GENOMIC DNA]</scope>
    <source>
        <strain evidence="2 3">ZS79</strain>
    </source>
</reference>
<dbReference type="InterPro" id="IPR010982">
    <property type="entry name" value="Lambda_DNA-bd_dom_sf"/>
</dbReference>